<dbReference type="InterPro" id="IPR039659">
    <property type="entry name" value="SPT5"/>
</dbReference>
<feature type="domain" description="KOW" evidence="7">
    <location>
        <begin position="702"/>
        <end position="729"/>
    </location>
</feature>
<dbReference type="GO" id="GO:0006368">
    <property type="term" value="P:transcription elongation by RNA polymerase II"/>
    <property type="evidence" value="ECO:0007669"/>
    <property type="project" value="TreeGrafter"/>
</dbReference>
<feature type="domain" description="KOW" evidence="7">
    <location>
        <begin position="520"/>
        <end position="547"/>
    </location>
</feature>
<name>A0A9P5PFD7_9AGAR</name>
<keyword evidence="6" id="KW-0472">Membrane</keyword>
<feature type="compositionally biased region" description="Low complexity" evidence="5">
    <location>
        <begin position="833"/>
        <end position="852"/>
    </location>
</feature>
<feature type="region of interest" description="Disordered" evidence="5">
    <location>
        <begin position="830"/>
        <end position="886"/>
    </location>
</feature>
<evidence type="ECO:0000256" key="1">
    <source>
        <dbReference type="ARBA" id="ARBA00023163"/>
    </source>
</evidence>
<keyword evidence="1" id="KW-0804">Transcription</keyword>
<feature type="domain" description="KOW" evidence="7">
    <location>
        <begin position="326"/>
        <end position="353"/>
    </location>
</feature>
<dbReference type="Gene3D" id="3.30.70.940">
    <property type="entry name" value="NusG, N-terminal domain"/>
    <property type="match status" value="1"/>
</dbReference>
<organism evidence="8 9">
    <name type="scientific">Rhodocollybia butyracea</name>
    <dbReference type="NCBI Taxonomy" id="206335"/>
    <lineage>
        <taxon>Eukaryota</taxon>
        <taxon>Fungi</taxon>
        <taxon>Dikarya</taxon>
        <taxon>Basidiomycota</taxon>
        <taxon>Agaricomycotina</taxon>
        <taxon>Agaricomycetes</taxon>
        <taxon>Agaricomycetidae</taxon>
        <taxon>Agaricales</taxon>
        <taxon>Marasmiineae</taxon>
        <taxon>Omphalotaceae</taxon>
        <taxon>Rhodocollybia</taxon>
    </lineage>
</organism>
<reference evidence="8" key="1">
    <citation type="submission" date="2020-11" db="EMBL/GenBank/DDBJ databases">
        <authorList>
            <consortium name="DOE Joint Genome Institute"/>
            <person name="Ahrendt S."/>
            <person name="Riley R."/>
            <person name="Andreopoulos W."/>
            <person name="Labutti K."/>
            <person name="Pangilinan J."/>
            <person name="Ruiz-Duenas F.J."/>
            <person name="Barrasa J.M."/>
            <person name="Sanchez-Garcia M."/>
            <person name="Camarero S."/>
            <person name="Miyauchi S."/>
            <person name="Serrano A."/>
            <person name="Linde D."/>
            <person name="Babiker R."/>
            <person name="Drula E."/>
            <person name="Ayuso-Fernandez I."/>
            <person name="Pacheco R."/>
            <person name="Padilla G."/>
            <person name="Ferreira P."/>
            <person name="Barriuso J."/>
            <person name="Kellner H."/>
            <person name="Castanera R."/>
            <person name="Alfaro M."/>
            <person name="Ramirez L."/>
            <person name="Pisabarro A.G."/>
            <person name="Kuo A."/>
            <person name="Tritt A."/>
            <person name="Lipzen A."/>
            <person name="He G."/>
            <person name="Yan M."/>
            <person name="Ng V."/>
            <person name="Cullen D."/>
            <person name="Martin F."/>
            <person name="Rosso M.-N."/>
            <person name="Henrissat B."/>
            <person name="Hibbett D."/>
            <person name="Martinez A.T."/>
            <person name="Grigoriev I.V."/>
        </authorList>
    </citation>
    <scope>NUCLEOTIDE SEQUENCE</scope>
    <source>
        <strain evidence="8">AH 40177</strain>
    </source>
</reference>
<feature type="transmembrane region" description="Helical" evidence="6">
    <location>
        <begin position="12"/>
        <end position="37"/>
    </location>
</feature>
<dbReference type="InterPro" id="IPR036735">
    <property type="entry name" value="NGN_dom_sf"/>
</dbReference>
<keyword evidence="6" id="KW-1133">Transmembrane helix</keyword>
<evidence type="ECO:0000256" key="5">
    <source>
        <dbReference type="SAM" id="MobiDB-lite"/>
    </source>
</evidence>
<evidence type="ECO:0000259" key="7">
    <source>
        <dbReference type="SMART" id="SM00739"/>
    </source>
</evidence>
<dbReference type="InterPro" id="IPR041973">
    <property type="entry name" value="KOW_Spt5_1"/>
</dbReference>
<accession>A0A9P5PFD7</accession>
<keyword evidence="6" id="KW-0812">Transmembrane</keyword>
<dbReference type="PANTHER" id="PTHR11125">
    <property type="entry name" value="SUPPRESSOR OF TY 5"/>
    <property type="match status" value="1"/>
</dbReference>
<dbReference type="PANTHER" id="PTHR11125:SF7">
    <property type="entry name" value="TRANSCRIPTION ELONGATION FACTOR SPT5"/>
    <property type="match status" value="1"/>
</dbReference>
<comment type="function">
    <text evidence="2">The SPT4-SPT5 complex mediates both activation and inhibition of transcription elongation, and plays a role in pre-mRNA processing. This complex seems to be important for the stability of the RNA polymerase II elongation machinery on the chromatin template but not for the inherent ability of this machinery to translocate down the gene.</text>
</comment>
<proteinExistence type="predicted"/>
<dbReference type="InterPro" id="IPR005100">
    <property type="entry name" value="NGN-domain"/>
</dbReference>
<keyword evidence="9" id="KW-1185">Reference proteome</keyword>
<feature type="transmembrane region" description="Helical" evidence="6">
    <location>
        <begin position="70"/>
        <end position="89"/>
    </location>
</feature>
<dbReference type="InterPro" id="IPR005824">
    <property type="entry name" value="KOW"/>
</dbReference>
<evidence type="ECO:0000313" key="9">
    <source>
        <dbReference type="Proteomes" id="UP000772434"/>
    </source>
</evidence>
<dbReference type="Pfam" id="PF03439">
    <property type="entry name" value="Spt5-NGN"/>
    <property type="match status" value="1"/>
</dbReference>
<evidence type="ECO:0000256" key="3">
    <source>
        <dbReference type="ARBA" id="ARBA00029865"/>
    </source>
</evidence>
<comment type="caution">
    <text evidence="8">The sequence shown here is derived from an EMBL/GenBank/DDBJ whole genome shotgun (WGS) entry which is preliminary data.</text>
</comment>
<evidence type="ECO:0000256" key="4">
    <source>
        <dbReference type="ARBA" id="ARBA00031006"/>
    </source>
</evidence>
<feature type="compositionally biased region" description="Pro residues" evidence="5">
    <location>
        <begin position="866"/>
        <end position="886"/>
    </location>
</feature>
<dbReference type="GO" id="GO:0003729">
    <property type="term" value="F:mRNA binding"/>
    <property type="evidence" value="ECO:0007669"/>
    <property type="project" value="TreeGrafter"/>
</dbReference>
<dbReference type="GO" id="GO:0032784">
    <property type="term" value="P:regulation of DNA-templated transcription elongation"/>
    <property type="evidence" value="ECO:0007669"/>
    <property type="project" value="InterPro"/>
</dbReference>
<dbReference type="SMART" id="SM00739">
    <property type="entry name" value="KOW"/>
    <property type="match status" value="3"/>
</dbReference>
<protein>
    <recommendedName>
        <fullName evidence="3">Chromatin elongation factor SPT5</fullName>
    </recommendedName>
    <alternativeName>
        <fullName evidence="4">Chromatin elongation factor spt5</fullName>
    </alternativeName>
</protein>
<evidence type="ECO:0000256" key="2">
    <source>
        <dbReference type="ARBA" id="ARBA00024691"/>
    </source>
</evidence>
<dbReference type="EMBL" id="JADNRY010000127">
    <property type="protein sequence ID" value="KAF9064251.1"/>
    <property type="molecule type" value="Genomic_DNA"/>
</dbReference>
<dbReference type="GO" id="GO:0032044">
    <property type="term" value="C:DSIF complex"/>
    <property type="evidence" value="ECO:0007669"/>
    <property type="project" value="TreeGrafter"/>
</dbReference>
<dbReference type="OrthoDB" id="3048815at2759"/>
<gene>
    <name evidence="8" type="ORF">BDP27DRAFT_1367314</name>
</gene>
<evidence type="ECO:0000256" key="6">
    <source>
        <dbReference type="SAM" id="Phobius"/>
    </source>
</evidence>
<dbReference type="Proteomes" id="UP000772434">
    <property type="component" value="Unassembled WGS sequence"/>
</dbReference>
<evidence type="ECO:0000313" key="8">
    <source>
        <dbReference type="EMBL" id="KAF9064251.1"/>
    </source>
</evidence>
<dbReference type="AlphaFoldDB" id="A0A9P5PFD7"/>
<sequence length="1061" mass="120502">MFAKTYRSPLGPVILVVLVVPVSLITVELDGIPLIIVGRSGENIGRTEIQVWERVVAAPIGRSAARTERVHWLLLVILSCLLICENILIQDYDDYDDSTFSHFGVESKRRQRKTQAYYRRRLANDDGQTHDGRQFIDLEAQLDSSDEDCSDDEGEVRQTNETSINDYNDAREVPSLSAINVRVPNRRSDLDHLAERIEEQYIDHGGVDRHSSQVQPHHDIVERAWLSRCETDWLLWRVKCTPGQEYFIIFELMMRHVTLSDELRSAFYNPRDIGYVYLEAKFTKSGISSLQEVLREFSDLRLFSLALVPEIDHERCLTIVGDLKQVFAPGQWVSIKRGLYRGDVGLVVDDYREQDSTTGVKVMVVPRLDYADTPSAVFSKRKRRFRPSARLFNPAECVQENLIAHRRQHVFSYRSWHFEYGLLLKTYHESSLTPACEVSSPTVVLFQEAKAWGANIELDSRPHSLFWQFEPGDQVFCSENGSHGTMISAFNPNTPSRLSRLEVEFEEGVRVVAVTSLTKDVILGQYVEVLAGVHSGKEGFVVAKADAFLYHRSVGTVKDVEVTSSRTPAITVRLDNGDERTVGYHAIRELTSGSLLLDYQPLKHHQQQFNVEVPWKEVKVTILSGRFVGHFAVVKNAWFDHQKTLRLSLWVSAYNCSIEIDHSAVHEQLTGVPLHVYRPLEGNQLTEFGISPLMESMRSGPIPWLGLDVDIVQGHFKGQRGVVRDVNRYKVNPSLKSKSSGLRVTVERQSFTAIASTKLVEVDYDAVRFHNTKRRLCEVFMPTAKQSFYWPDPTYQKNYQNNLTSSGFIIDADKGSKTPLPADFERETIFRGPWSPSCSTPGPSPSIPSDSSQTPAPVYNLESPVPWTPASPDPRQPSRSPTPAPAPSFLPDHWILHPKLVGIPIKVDINSGELKTLNKKDGIVVETVTGADGIKVVHRRSSKTTDVPCNVIESFRGRPNPAREKGLMIVARNHPEHIGKLVRRIHHFYNMEKNDENHWLIVQRVDRSGSKESTVFEFLEFHPNDLEYVNETPEERKWSTSLLDSTRLDFSYSGIDVRRPT</sequence>
<dbReference type="GO" id="GO:0006357">
    <property type="term" value="P:regulation of transcription by RNA polymerase II"/>
    <property type="evidence" value="ECO:0007669"/>
    <property type="project" value="InterPro"/>
</dbReference>
<dbReference type="CDD" id="cd06081">
    <property type="entry name" value="KOW_Spt5_1"/>
    <property type="match status" value="1"/>
</dbReference>